<keyword evidence="7" id="KW-1185">Reference proteome</keyword>
<dbReference type="SUPFAM" id="SSF52467">
    <property type="entry name" value="DHS-like NAD/FAD-binding domain"/>
    <property type="match status" value="1"/>
</dbReference>
<protein>
    <recommendedName>
        <fullName evidence="5">Deacetylase sirtuin-type domain-containing protein</fullName>
    </recommendedName>
</protein>
<comment type="similarity">
    <text evidence="1">Belongs to the sirtuin family. Class I subfamily.</text>
</comment>
<dbReference type="Pfam" id="PF02146">
    <property type="entry name" value="SIR2"/>
    <property type="match status" value="1"/>
</dbReference>
<dbReference type="GeneID" id="19112080"/>
<evidence type="ECO:0000256" key="4">
    <source>
        <dbReference type="PROSITE-ProRule" id="PRU00236"/>
    </source>
</evidence>
<evidence type="ECO:0000256" key="1">
    <source>
        <dbReference type="ARBA" id="ARBA00006924"/>
    </source>
</evidence>
<sequence length="316" mass="35233">MVKARAWLQRETASSLVEQELFDPADLSDAPATADMLQTVARQLLNKRQIIVFTGAGISTAAGISCFQGPYNANPQARMMLEAFQLNNFENDFWTFITELRQQCKGKRPTVFHRMIDGFSQRQQLKWTFTQNIDGLERLCGHLGDKVTYLHGRLDQLRCTKNAAHKTAFEAPNGVYGECPVCIELKTEPPGDSGDIVKPRRSSRIRDQVGRLRPDIVLYGEDTPEADSIGEQIRNMKLAPQADALIIAGTSMTIAAARNAVETLKAGLSEGSEVFWVNLQRVPKSIEHLIDVPLLTSTERFGNAVLDMWRQQSTAV</sequence>
<accession>M2LB35</accession>
<dbReference type="Gene3D" id="3.40.50.1220">
    <property type="entry name" value="TPP-binding domain"/>
    <property type="match status" value="1"/>
</dbReference>
<gene>
    <name evidence="6" type="ORF">BAUCODRAFT_333228</name>
</gene>
<dbReference type="GO" id="GO:0017136">
    <property type="term" value="F:histone deacetylase activity, NAD-dependent"/>
    <property type="evidence" value="ECO:0007669"/>
    <property type="project" value="TreeGrafter"/>
</dbReference>
<dbReference type="InterPro" id="IPR003000">
    <property type="entry name" value="Sirtuin"/>
</dbReference>
<proteinExistence type="inferred from homology"/>
<reference evidence="6 7" key="1">
    <citation type="journal article" date="2012" name="PLoS Pathog.">
        <title>Diverse lifestyles and strategies of plant pathogenesis encoded in the genomes of eighteen Dothideomycetes fungi.</title>
        <authorList>
            <person name="Ohm R.A."/>
            <person name="Feau N."/>
            <person name="Henrissat B."/>
            <person name="Schoch C.L."/>
            <person name="Horwitz B.A."/>
            <person name="Barry K.W."/>
            <person name="Condon B.J."/>
            <person name="Copeland A.C."/>
            <person name="Dhillon B."/>
            <person name="Glaser F."/>
            <person name="Hesse C.N."/>
            <person name="Kosti I."/>
            <person name="LaButti K."/>
            <person name="Lindquist E.A."/>
            <person name="Lucas S."/>
            <person name="Salamov A.A."/>
            <person name="Bradshaw R.E."/>
            <person name="Ciuffetti L."/>
            <person name="Hamelin R.C."/>
            <person name="Kema G.H.J."/>
            <person name="Lawrence C."/>
            <person name="Scott J.A."/>
            <person name="Spatafora J.W."/>
            <person name="Turgeon B.G."/>
            <person name="de Wit P.J.G.M."/>
            <person name="Zhong S."/>
            <person name="Goodwin S.B."/>
            <person name="Grigoriev I.V."/>
        </authorList>
    </citation>
    <scope>NUCLEOTIDE SEQUENCE [LARGE SCALE GENOMIC DNA]</scope>
    <source>
        <strain evidence="6 7">UAMH 10762</strain>
    </source>
</reference>
<dbReference type="PROSITE" id="PS50305">
    <property type="entry name" value="SIRTUIN"/>
    <property type="match status" value="1"/>
</dbReference>
<dbReference type="GO" id="GO:0005634">
    <property type="term" value="C:nucleus"/>
    <property type="evidence" value="ECO:0007669"/>
    <property type="project" value="TreeGrafter"/>
</dbReference>
<comment type="caution">
    <text evidence="4">Lacks conserved residue(s) required for the propagation of feature annotation.</text>
</comment>
<keyword evidence="2" id="KW-0808">Transferase</keyword>
<dbReference type="InterPro" id="IPR026590">
    <property type="entry name" value="Ssirtuin_cat_dom"/>
</dbReference>
<dbReference type="InterPro" id="IPR029035">
    <property type="entry name" value="DHS-like_NAD/FAD-binding_dom"/>
</dbReference>
<dbReference type="OMA" id="TYDNERI"/>
<dbReference type="CDD" id="cd00296">
    <property type="entry name" value="SIR2"/>
    <property type="match status" value="1"/>
</dbReference>
<dbReference type="OrthoDB" id="2919105at2759"/>
<evidence type="ECO:0000256" key="3">
    <source>
        <dbReference type="ARBA" id="ARBA00023027"/>
    </source>
</evidence>
<feature type="domain" description="Deacetylase sirtuin-type" evidence="5">
    <location>
        <begin position="30"/>
        <end position="304"/>
    </location>
</feature>
<dbReference type="KEGG" id="bcom:BAUCODRAFT_333228"/>
<dbReference type="PANTHER" id="PTHR11085">
    <property type="entry name" value="NAD-DEPENDENT PROTEIN DEACYLASE SIRTUIN-5, MITOCHONDRIAL-RELATED"/>
    <property type="match status" value="1"/>
</dbReference>
<evidence type="ECO:0000256" key="2">
    <source>
        <dbReference type="ARBA" id="ARBA00022679"/>
    </source>
</evidence>
<evidence type="ECO:0000313" key="7">
    <source>
        <dbReference type="Proteomes" id="UP000011761"/>
    </source>
</evidence>
<keyword evidence="3" id="KW-0520">NAD</keyword>
<dbReference type="STRING" id="717646.M2LB35"/>
<organism evidence="6 7">
    <name type="scientific">Baudoinia panamericana (strain UAMH 10762)</name>
    <name type="common">Angels' share fungus</name>
    <name type="synonym">Baudoinia compniacensis (strain UAMH 10762)</name>
    <dbReference type="NCBI Taxonomy" id="717646"/>
    <lineage>
        <taxon>Eukaryota</taxon>
        <taxon>Fungi</taxon>
        <taxon>Dikarya</taxon>
        <taxon>Ascomycota</taxon>
        <taxon>Pezizomycotina</taxon>
        <taxon>Dothideomycetes</taxon>
        <taxon>Dothideomycetidae</taxon>
        <taxon>Mycosphaerellales</taxon>
        <taxon>Teratosphaeriaceae</taxon>
        <taxon>Baudoinia</taxon>
    </lineage>
</organism>
<dbReference type="GO" id="GO:0070403">
    <property type="term" value="F:NAD+ binding"/>
    <property type="evidence" value="ECO:0007669"/>
    <property type="project" value="InterPro"/>
</dbReference>
<dbReference type="HOGENOM" id="CLU_023643_6_1_1"/>
<name>M2LB35_BAUPA</name>
<evidence type="ECO:0000259" key="5">
    <source>
        <dbReference type="PROSITE" id="PS50305"/>
    </source>
</evidence>
<dbReference type="Gene3D" id="3.30.1600.10">
    <property type="entry name" value="SIR2/SIRT2 'Small Domain"/>
    <property type="match status" value="1"/>
</dbReference>
<dbReference type="EMBL" id="KB445565">
    <property type="protein sequence ID" value="EMC91022.1"/>
    <property type="molecule type" value="Genomic_DNA"/>
</dbReference>
<evidence type="ECO:0000313" key="6">
    <source>
        <dbReference type="EMBL" id="EMC91022.1"/>
    </source>
</evidence>
<dbReference type="InterPro" id="IPR050134">
    <property type="entry name" value="NAD-dep_sirtuin_deacylases"/>
</dbReference>
<dbReference type="AlphaFoldDB" id="M2LB35"/>
<dbReference type="RefSeq" id="XP_007681939.1">
    <property type="nucleotide sequence ID" value="XM_007683749.1"/>
</dbReference>
<dbReference type="PANTHER" id="PTHR11085:SF8">
    <property type="entry name" value="NAD-DEPENDENT HISTONE DEACETYLASE HST3"/>
    <property type="match status" value="1"/>
</dbReference>
<dbReference type="InterPro" id="IPR026591">
    <property type="entry name" value="Sirtuin_cat_small_dom_sf"/>
</dbReference>
<dbReference type="eggNOG" id="KOG2684">
    <property type="taxonomic scope" value="Eukaryota"/>
</dbReference>
<dbReference type="Proteomes" id="UP000011761">
    <property type="component" value="Unassembled WGS sequence"/>
</dbReference>